<organism evidence="12 13">
    <name type="scientific">Phycomyces blakesleeanus (strain ATCC 8743b / DSM 1359 / FGSC 10004 / NBRC 33097 / NRRL 1555)</name>
    <dbReference type="NCBI Taxonomy" id="763407"/>
    <lineage>
        <taxon>Eukaryota</taxon>
        <taxon>Fungi</taxon>
        <taxon>Fungi incertae sedis</taxon>
        <taxon>Mucoromycota</taxon>
        <taxon>Mucoromycotina</taxon>
        <taxon>Mucoromycetes</taxon>
        <taxon>Mucorales</taxon>
        <taxon>Phycomycetaceae</taxon>
        <taxon>Phycomyces</taxon>
    </lineage>
</organism>
<dbReference type="GO" id="GO:0005634">
    <property type="term" value="C:nucleus"/>
    <property type="evidence" value="ECO:0007669"/>
    <property type="project" value="UniProtKB-SubCell"/>
</dbReference>
<evidence type="ECO:0000256" key="7">
    <source>
        <dbReference type="ARBA" id="ARBA00023306"/>
    </source>
</evidence>
<keyword evidence="3" id="KW-0547">Nucleotide-binding</keyword>
<dbReference type="GO" id="GO:0003677">
    <property type="term" value="F:DNA binding"/>
    <property type="evidence" value="ECO:0007669"/>
    <property type="project" value="UniProtKB-KW"/>
</dbReference>
<sequence length="911" mass="104173">MADTRKRTRDDYYGSDDDELILADSQDDDPEEVVGFDTFFNKKQSTHIAPLLDTENPDRPQLFKPVKKTADPSVTWAIPDTCLEVEELLYPDSPEDSNRLLDAMDIDDDDLENNFRFEDKTASETPKRNEFSGQTLGLTLKPINSTPSIQQNEYSKPPTSGSYIRATCPRTGKSLYFPKVVRATRRSTTVESIKKITGASNLLEKPIWKMRENISRDYQMRLQQLEREEREEIAEASQRLKKKKKKAHRLDTYDLWVEKYKPRGFLDLLGDQRVNREVLAWVKQWDFCVFNRMPPQETQRDKLIKKYKTTFGNTPRFGNKMNETEKPKDSLLRPERKIMLISGPPGFGKTTLAHVIGKHTGYNIIEINASDDRTGEVVRSKIKSALEMQAIIRTKDATSSTEQTMKMQQKPNMLIIDEIDGASSGGGSESFIKELVNLATTSLTKDENPGSRKGKGKQSGPLLRPIICICNDPYAAVLRPLRAIAQNVVFRPIPSLTIAKRLQEICESEGLQSDLRTLCMLTDTTNGDIRSCLNTLQFIRGKNTVFSRDMMDKSGFGQKDMGKSLFSVWEDLFSAPTGAKLRANSEIETERYIGRIIRSVATNGEYEKIMQGCFEAYPNMQFHDVALKKCLKMSEWLDFYDTVNHYVNDQHEYGLYGYMAYPAVNFHRFFAGSTVQKHRVEYPRMDYEAFVAKKTYENLFSVFMAGIHPSQQRFMNRNSVIMDLIPRLMRIISPEIRPVNKQVIRPAEKIVLAKVTDMMIEYGLTFVQDKTEEGHLVYKLDPPVEQMMNFVGASSKSVLPNKYAVRQLISQEIEIELVRRRTEAADIRAGGPKLRKNFRTVDASAVVEKLAEVVAEKIPTDFFGRPIIPKQTQEDGNEMQVDEPKVPIVAYRYHEGFSNAVKKPMTVQMFL</sequence>
<dbReference type="STRING" id="763407.A0A167Q6P8"/>
<reference evidence="13" key="1">
    <citation type="submission" date="2015-06" db="EMBL/GenBank/DDBJ databases">
        <title>Expansion of signal transduction pathways in fungi by whole-genome duplication.</title>
        <authorList>
            <consortium name="DOE Joint Genome Institute"/>
            <person name="Corrochano L.M."/>
            <person name="Kuo A."/>
            <person name="Marcet-Houben M."/>
            <person name="Polaino S."/>
            <person name="Salamov A."/>
            <person name="Villalobos J.M."/>
            <person name="Alvarez M.I."/>
            <person name="Avalos J."/>
            <person name="Benito E.P."/>
            <person name="Benoit I."/>
            <person name="Burger G."/>
            <person name="Camino L.P."/>
            <person name="Canovas D."/>
            <person name="Cerda-Olmedo E."/>
            <person name="Cheng J.-F."/>
            <person name="Dominguez A."/>
            <person name="Elias M."/>
            <person name="Eslava A.P."/>
            <person name="Glaser F."/>
            <person name="Grimwood J."/>
            <person name="Gutierrez G."/>
            <person name="Heitman J."/>
            <person name="Henrissat B."/>
            <person name="Iturriaga E.A."/>
            <person name="Lang B.F."/>
            <person name="Lavin J.L."/>
            <person name="Lee S."/>
            <person name="Li W."/>
            <person name="Lindquist E."/>
            <person name="Lopez-Garcia S."/>
            <person name="Luque E.M."/>
            <person name="Marcos A.T."/>
            <person name="Martin J."/>
            <person name="McCluskey K."/>
            <person name="Medina H.R."/>
            <person name="Miralles-Duran A."/>
            <person name="Miyazaki A."/>
            <person name="Munoz-Torres E."/>
            <person name="Oguiza J.A."/>
            <person name="Ohm R."/>
            <person name="Olmedo M."/>
            <person name="Orejas M."/>
            <person name="Ortiz-Castellanos L."/>
            <person name="Pisabarro A.G."/>
            <person name="Rodriguez-Romero J."/>
            <person name="Ruiz-Herrera J."/>
            <person name="Ruiz-Vazquez R."/>
            <person name="Sanz C."/>
            <person name="Schackwitz W."/>
            <person name="Schmutz J."/>
            <person name="Shahriari M."/>
            <person name="Shelest E."/>
            <person name="Silva-Franco F."/>
            <person name="Soanes D."/>
            <person name="Syed K."/>
            <person name="Tagua V.G."/>
            <person name="Talbot N.J."/>
            <person name="Thon M."/>
            <person name="De vries R.P."/>
            <person name="Wiebenga A."/>
            <person name="Yadav J.S."/>
            <person name="Braun E.L."/>
            <person name="Baker S."/>
            <person name="Garre V."/>
            <person name="Horwitz B."/>
            <person name="Torres-Martinez S."/>
            <person name="Idnurm A."/>
            <person name="Herrera-Estrella A."/>
            <person name="Gabaldon T."/>
            <person name="Grigoriev I.V."/>
        </authorList>
    </citation>
    <scope>NUCLEOTIDE SEQUENCE [LARGE SCALE GENOMIC DNA]</scope>
    <source>
        <strain evidence="13">NRRL 1555(-)</strain>
    </source>
</reference>
<dbReference type="InParanoid" id="A0A167Q6P8"/>
<accession>A0A167Q6P8</accession>
<evidence type="ECO:0000256" key="5">
    <source>
        <dbReference type="ARBA" id="ARBA00023125"/>
    </source>
</evidence>
<dbReference type="GO" id="GO:0016887">
    <property type="term" value="F:ATP hydrolysis activity"/>
    <property type="evidence" value="ECO:0007669"/>
    <property type="project" value="InterPro"/>
</dbReference>
<dbReference type="VEuPathDB" id="FungiDB:PHYBLDRAFT_184674"/>
<comment type="similarity">
    <text evidence="8">Belongs to the activator 1 small subunits family. CTF18 subfamily.</text>
</comment>
<evidence type="ECO:0000256" key="4">
    <source>
        <dbReference type="ARBA" id="ARBA00022840"/>
    </source>
</evidence>
<comment type="subcellular location">
    <subcellularLocation>
        <location evidence="1">Nucleus</location>
    </subcellularLocation>
</comment>
<dbReference type="Pfam" id="PF00004">
    <property type="entry name" value="AAA"/>
    <property type="match status" value="1"/>
</dbReference>
<evidence type="ECO:0000256" key="1">
    <source>
        <dbReference type="ARBA" id="ARBA00004123"/>
    </source>
</evidence>
<dbReference type="InterPro" id="IPR053016">
    <property type="entry name" value="CTF18-RFC_complex"/>
</dbReference>
<evidence type="ECO:0000313" key="13">
    <source>
        <dbReference type="Proteomes" id="UP000077315"/>
    </source>
</evidence>
<dbReference type="GO" id="GO:0006260">
    <property type="term" value="P:DNA replication"/>
    <property type="evidence" value="ECO:0007669"/>
    <property type="project" value="UniProtKB-KW"/>
</dbReference>
<dbReference type="InterPro" id="IPR047854">
    <property type="entry name" value="RFC_lid"/>
</dbReference>
<dbReference type="Gene3D" id="3.40.50.300">
    <property type="entry name" value="P-loop containing nucleotide triphosphate hydrolases"/>
    <property type="match status" value="1"/>
</dbReference>
<evidence type="ECO:0000256" key="8">
    <source>
        <dbReference type="ARBA" id="ARBA00043975"/>
    </source>
</evidence>
<dbReference type="InterPro" id="IPR027417">
    <property type="entry name" value="P-loop_NTPase"/>
</dbReference>
<evidence type="ECO:0000259" key="11">
    <source>
        <dbReference type="SMART" id="SM00382"/>
    </source>
</evidence>
<protein>
    <recommendedName>
        <fullName evidence="11">AAA+ ATPase domain-containing protein</fullName>
    </recommendedName>
</protein>
<proteinExistence type="inferred from homology"/>
<name>A0A167Q6P8_PHYB8</name>
<feature type="region of interest" description="Disordered" evidence="10">
    <location>
        <begin position="142"/>
        <end position="162"/>
    </location>
</feature>
<dbReference type="CDD" id="cd18140">
    <property type="entry name" value="HLD_clamp_RFC"/>
    <property type="match status" value="1"/>
</dbReference>
<evidence type="ECO:0000256" key="10">
    <source>
        <dbReference type="SAM" id="MobiDB-lite"/>
    </source>
</evidence>
<dbReference type="SMART" id="SM00382">
    <property type="entry name" value="AAA"/>
    <property type="match status" value="1"/>
</dbReference>
<dbReference type="OrthoDB" id="2195431at2759"/>
<dbReference type="InterPro" id="IPR003593">
    <property type="entry name" value="AAA+_ATPase"/>
</dbReference>
<dbReference type="PANTHER" id="PTHR46765:SF1">
    <property type="entry name" value="P-LOOP CONTAINING NUCLEOSIDE TRIPHOSPHATE HYDROLASES SUPERFAMILY PROTEIN"/>
    <property type="match status" value="1"/>
</dbReference>
<keyword evidence="13" id="KW-1185">Reference proteome</keyword>
<evidence type="ECO:0000256" key="6">
    <source>
        <dbReference type="ARBA" id="ARBA00023242"/>
    </source>
</evidence>
<keyword evidence="7" id="KW-0131">Cell cycle</keyword>
<evidence type="ECO:0000313" key="12">
    <source>
        <dbReference type="EMBL" id="OAD79167.1"/>
    </source>
</evidence>
<dbReference type="AlphaFoldDB" id="A0A167Q6P8"/>
<evidence type="ECO:0000256" key="2">
    <source>
        <dbReference type="ARBA" id="ARBA00022705"/>
    </source>
</evidence>
<evidence type="ECO:0000256" key="3">
    <source>
        <dbReference type="ARBA" id="ARBA00022741"/>
    </source>
</evidence>
<feature type="domain" description="AAA+ ATPase" evidence="11">
    <location>
        <begin position="335"/>
        <end position="494"/>
    </location>
</feature>
<dbReference type="Gene3D" id="1.10.8.60">
    <property type="match status" value="1"/>
</dbReference>
<dbReference type="CDD" id="cd00009">
    <property type="entry name" value="AAA"/>
    <property type="match status" value="1"/>
</dbReference>
<keyword evidence="9" id="KW-0175">Coiled coil</keyword>
<feature type="coiled-coil region" evidence="9">
    <location>
        <begin position="211"/>
        <end position="246"/>
    </location>
</feature>
<keyword evidence="4" id="KW-0067">ATP-binding</keyword>
<dbReference type="Proteomes" id="UP000077315">
    <property type="component" value="Unassembled WGS sequence"/>
</dbReference>
<keyword evidence="5" id="KW-0238">DNA-binding</keyword>
<dbReference type="RefSeq" id="XP_018297207.1">
    <property type="nucleotide sequence ID" value="XM_018438973.1"/>
</dbReference>
<dbReference type="EMBL" id="KV440972">
    <property type="protein sequence ID" value="OAD79167.1"/>
    <property type="molecule type" value="Genomic_DNA"/>
</dbReference>
<dbReference type="FunCoup" id="A0A167Q6P8">
    <property type="interactions" value="639"/>
</dbReference>
<dbReference type="InterPro" id="IPR003959">
    <property type="entry name" value="ATPase_AAA_core"/>
</dbReference>
<dbReference type="PANTHER" id="PTHR46765">
    <property type="entry name" value="P-LOOP CONTAINING NUCLEOSIDE TRIPHOSPHATE HYDROLASES SUPERFAMILY PROTEIN"/>
    <property type="match status" value="1"/>
</dbReference>
<keyword evidence="2" id="KW-0235">DNA replication</keyword>
<evidence type="ECO:0000256" key="9">
    <source>
        <dbReference type="SAM" id="Coils"/>
    </source>
</evidence>
<dbReference type="GO" id="GO:0005524">
    <property type="term" value="F:ATP binding"/>
    <property type="evidence" value="ECO:0007669"/>
    <property type="project" value="UniProtKB-KW"/>
</dbReference>
<gene>
    <name evidence="12" type="ORF">PHYBLDRAFT_184674</name>
</gene>
<dbReference type="SUPFAM" id="SSF52540">
    <property type="entry name" value="P-loop containing nucleoside triphosphate hydrolases"/>
    <property type="match status" value="1"/>
</dbReference>
<keyword evidence="6" id="KW-0539">Nucleus</keyword>
<dbReference type="GeneID" id="28999879"/>